<proteinExistence type="predicted"/>
<dbReference type="InterPro" id="IPR021124">
    <property type="entry name" value="CRISPR-assoc_prot_Cas5"/>
</dbReference>
<evidence type="ECO:0000256" key="1">
    <source>
        <dbReference type="ARBA" id="ARBA00023118"/>
    </source>
</evidence>
<dbReference type="EMBL" id="FNQV01000013">
    <property type="protein sequence ID" value="SEA61203.1"/>
    <property type="molecule type" value="Genomic_DNA"/>
</dbReference>
<dbReference type="GO" id="GO:0043571">
    <property type="term" value="P:maintenance of CRISPR repeat elements"/>
    <property type="evidence" value="ECO:0007669"/>
    <property type="project" value="InterPro"/>
</dbReference>
<dbReference type="OrthoDB" id="3189549at2"/>
<evidence type="ECO:0000313" key="3">
    <source>
        <dbReference type="Proteomes" id="UP000199288"/>
    </source>
</evidence>
<organism evidence="2 3">
    <name type="scientific">Bowdeniella nasicola</name>
    <dbReference type="NCBI Taxonomy" id="208480"/>
    <lineage>
        <taxon>Bacteria</taxon>
        <taxon>Bacillati</taxon>
        <taxon>Actinomycetota</taxon>
        <taxon>Actinomycetes</taxon>
        <taxon>Actinomycetales</taxon>
        <taxon>Actinomycetaceae</taxon>
        <taxon>Bowdeniella</taxon>
    </lineage>
</organism>
<dbReference type="InterPro" id="IPR013422">
    <property type="entry name" value="CRISPR-assoc_prot_Cas5_N"/>
</dbReference>
<name>A0A1H4CLK9_9ACTO</name>
<dbReference type="Pfam" id="PF09704">
    <property type="entry name" value="Cas_Cas5d"/>
    <property type="match status" value="1"/>
</dbReference>
<evidence type="ECO:0000313" key="2">
    <source>
        <dbReference type="EMBL" id="SEA61203.1"/>
    </source>
</evidence>
<dbReference type="Proteomes" id="UP000199288">
    <property type="component" value="Unassembled WGS sequence"/>
</dbReference>
<dbReference type="NCBIfam" id="TIGR02593">
    <property type="entry name" value="CRISPR_cas5"/>
    <property type="match status" value="1"/>
</dbReference>
<dbReference type="GO" id="GO:0051607">
    <property type="term" value="P:defense response to virus"/>
    <property type="evidence" value="ECO:0007669"/>
    <property type="project" value="UniProtKB-KW"/>
</dbReference>
<dbReference type="AlphaFoldDB" id="A0A1H4CLK9"/>
<accession>A0A1H4CLK9</accession>
<gene>
    <name evidence="2" type="ORF">SAMN02910418_01982</name>
</gene>
<dbReference type="GO" id="GO:0003723">
    <property type="term" value="F:RNA binding"/>
    <property type="evidence" value="ECO:0007669"/>
    <property type="project" value="InterPro"/>
</dbReference>
<keyword evidence="3" id="KW-1185">Reference proteome</keyword>
<protein>
    <submittedName>
        <fullName evidence="2">CRISPR system Cascade subunit CasD</fullName>
    </submittedName>
</protein>
<dbReference type="Gene3D" id="3.30.70.2660">
    <property type="match status" value="1"/>
</dbReference>
<dbReference type="RefSeq" id="WP_092565434.1">
    <property type="nucleotide sequence ID" value="NZ_FNQV01000013.1"/>
</dbReference>
<dbReference type="NCBIfam" id="TIGR01868">
    <property type="entry name" value="casD_Cas5e"/>
    <property type="match status" value="1"/>
</dbReference>
<dbReference type="InterPro" id="IPR010147">
    <property type="entry name" value="CRISPR-assoc_prot_CasD"/>
</dbReference>
<dbReference type="CDD" id="cd09756">
    <property type="entry name" value="Cas5_I-E"/>
    <property type="match status" value="1"/>
</dbReference>
<reference evidence="3" key="1">
    <citation type="submission" date="2016-10" db="EMBL/GenBank/DDBJ databases">
        <authorList>
            <person name="Varghese N."/>
            <person name="Submissions S."/>
        </authorList>
    </citation>
    <scope>NUCLEOTIDE SEQUENCE [LARGE SCALE GENOMIC DNA]</scope>
    <source>
        <strain evidence="3">KPR-1</strain>
    </source>
</reference>
<sequence>MSTLLLKLAGPLQSWGVSSRFNVRETRNYPSKSGILGLIAAAEGRRRSDPLEDLLDLQLAVRVDKPGKLVRDFHTAHNRAGRSMPLSHRYYLSDAVFVAGIEGPDGLIEGIKAAVESPVFTLFLGRRSCPPAFPLSLGLRDGPLGDVIEGEPWHAPTWFQQQCGRQQGYRARIIADQGVATRTSGIDTELVQDVPRSFDPANRQYDWRRTTSWTISLLDAPSDRHDPMSLTVGGH</sequence>
<keyword evidence="1" id="KW-0051">Antiviral defense</keyword>